<dbReference type="PANTHER" id="PTHR36156">
    <property type="entry name" value="SLR2101 PROTEIN"/>
    <property type="match status" value="1"/>
</dbReference>
<dbReference type="PANTHER" id="PTHR36156:SF3">
    <property type="entry name" value="CUPIN 2 CONSERVED BARREL DOMAIN-CONTAINING PROTEIN"/>
    <property type="match status" value="1"/>
</dbReference>
<evidence type="ECO:0000313" key="3">
    <source>
        <dbReference type="Proteomes" id="UP001152049"/>
    </source>
</evidence>
<protein>
    <recommendedName>
        <fullName evidence="1">Cupin type-2 domain-containing protein</fullName>
    </recommendedName>
</protein>
<dbReference type="Gene3D" id="2.60.120.10">
    <property type="entry name" value="Jelly Rolls"/>
    <property type="match status" value="1"/>
</dbReference>
<dbReference type="InterPro" id="IPR011051">
    <property type="entry name" value="RmlC_Cupin_sf"/>
</dbReference>
<dbReference type="InterPro" id="IPR014710">
    <property type="entry name" value="RmlC-like_jellyroll"/>
</dbReference>
<proteinExistence type="predicted"/>
<evidence type="ECO:0000259" key="1">
    <source>
        <dbReference type="Pfam" id="PF07883"/>
    </source>
</evidence>
<evidence type="ECO:0000313" key="2">
    <source>
        <dbReference type="EMBL" id="KAJ4261672.1"/>
    </source>
</evidence>
<dbReference type="SUPFAM" id="SSF51182">
    <property type="entry name" value="RmlC-like cupins"/>
    <property type="match status" value="1"/>
</dbReference>
<name>A0A9W8RYU5_9HYPO</name>
<reference evidence="2" key="1">
    <citation type="submission" date="2022-09" db="EMBL/GenBank/DDBJ databases">
        <title>Fusarium specimens isolated from Avocado Roots.</title>
        <authorList>
            <person name="Stajich J."/>
            <person name="Roper C."/>
            <person name="Heimlech-Rivalta G."/>
        </authorList>
    </citation>
    <scope>NUCLEOTIDE SEQUENCE</scope>
    <source>
        <strain evidence="2">CF00136</strain>
    </source>
</reference>
<accession>A0A9W8RYU5</accession>
<dbReference type="InterPro" id="IPR013096">
    <property type="entry name" value="Cupin_2"/>
</dbReference>
<gene>
    <name evidence="2" type="ORF">NW762_007110</name>
</gene>
<dbReference type="EMBL" id="JAOQAZ010000012">
    <property type="protein sequence ID" value="KAJ4261672.1"/>
    <property type="molecule type" value="Genomic_DNA"/>
</dbReference>
<dbReference type="Proteomes" id="UP001152049">
    <property type="component" value="Unassembled WGS sequence"/>
</dbReference>
<sequence>MSHFITTHDENNMSLFSKTVPEARHHLKFPGAELQMIYSGHSYPPHPSDDTEIKQYAQDRQTDFPGGELTPIPGFYASIVSFPPGHQSGGPMHRSLTLDILIVLEGEFECVLDSGESRILKQGDSITQRGTMHQWKNVSENESWLRFMTFNLSLQRSFIVNGESLEPVYSH</sequence>
<keyword evidence="3" id="KW-1185">Reference proteome</keyword>
<organism evidence="2 3">
    <name type="scientific">Fusarium torreyae</name>
    <dbReference type="NCBI Taxonomy" id="1237075"/>
    <lineage>
        <taxon>Eukaryota</taxon>
        <taxon>Fungi</taxon>
        <taxon>Dikarya</taxon>
        <taxon>Ascomycota</taxon>
        <taxon>Pezizomycotina</taxon>
        <taxon>Sordariomycetes</taxon>
        <taxon>Hypocreomycetidae</taxon>
        <taxon>Hypocreales</taxon>
        <taxon>Nectriaceae</taxon>
        <taxon>Fusarium</taxon>
    </lineage>
</organism>
<dbReference type="AlphaFoldDB" id="A0A9W8RYU5"/>
<dbReference type="CDD" id="cd02231">
    <property type="entry name" value="cupin_BLL6423-like"/>
    <property type="match status" value="1"/>
</dbReference>
<feature type="domain" description="Cupin type-2" evidence="1">
    <location>
        <begin position="79"/>
        <end position="141"/>
    </location>
</feature>
<comment type="caution">
    <text evidence="2">The sequence shown here is derived from an EMBL/GenBank/DDBJ whole genome shotgun (WGS) entry which is preliminary data.</text>
</comment>
<dbReference type="Pfam" id="PF07883">
    <property type="entry name" value="Cupin_2"/>
    <property type="match status" value="1"/>
</dbReference>
<dbReference type="OrthoDB" id="5840532at2759"/>
<dbReference type="InterPro" id="IPR047142">
    <property type="entry name" value="OryJ/VirC-like"/>
</dbReference>